<feature type="transmembrane region" description="Helical" evidence="11">
    <location>
        <begin position="254"/>
        <end position="276"/>
    </location>
</feature>
<evidence type="ECO:0000256" key="6">
    <source>
        <dbReference type="ARBA" id="ARBA00023136"/>
    </source>
</evidence>
<dbReference type="InterPro" id="IPR001054">
    <property type="entry name" value="A/G_cyclase"/>
</dbReference>
<evidence type="ECO:0000256" key="8">
    <source>
        <dbReference type="ARBA" id="ARBA00023180"/>
    </source>
</evidence>
<feature type="transmembrane region" description="Helical" evidence="11">
    <location>
        <begin position="357"/>
        <end position="374"/>
    </location>
</feature>
<dbReference type="SUPFAM" id="SSF56112">
    <property type="entry name" value="Protein kinase-like (PK-like)"/>
    <property type="match status" value="1"/>
</dbReference>
<keyword evidence="9 10" id="KW-0456">Lyase</keyword>
<dbReference type="GO" id="GO:0007168">
    <property type="term" value="P:receptor guanylyl cyclase signaling pathway"/>
    <property type="evidence" value="ECO:0007669"/>
    <property type="project" value="TreeGrafter"/>
</dbReference>
<dbReference type="CDD" id="cd07302">
    <property type="entry name" value="CHD"/>
    <property type="match status" value="1"/>
</dbReference>
<comment type="subcellular location">
    <subcellularLocation>
        <location evidence="1">Membrane</location>
        <topology evidence="1">Single-pass type I membrane protein</topology>
    </subcellularLocation>
</comment>
<dbReference type="GO" id="GO:0004672">
    <property type="term" value="F:protein kinase activity"/>
    <property type="evidence" value="ECO:0007669"/>
    <property type="project" value="InterPro"/>
</dbReference>
<dbReference type="InterPro" id="IPR011009">
    <property type="entry name" value="Kinase-like_dom_sf"/>
</dbReference>
<evidence type="ECO:0000256" key="5">
    <source>
        <dbReference type="ARBA" id="ARBA00022989"/>
    </source>
</evidence>
<evidence type="ECO:0000256" key="12">
    <source>
        <dbReference type="SAM" id="SignalP"/>
    </source>
</evidence>
<evidence type="ECO:0000256" key="1">
    <source>
        <dbReference type="ARBA" id="ARBA00004479"/>
    </source>
</evidence>
<protein>
    <recommendedName>
        <fullName evidence="13">Guanylate cyclase domain-containing protein</fullName>
    </recommendedName>
</protein>
<evidence type="ECO:0000256" key="11">
    <source>
        <dbReference type="SAM" id="Phobius"/>
    </source>
</evidence>
<keyword evidence="7" id="KW-0675">Receptor</keyword>
<dbReference type="FunFam" id="3.30.70.1230:FF:000019">
    <property type="entry name" value="Guanylate cyclase"/>
    <property type="match status" value="1"/>
</dbReference>
<proteinExistence type="inferred from homology"/>
<dbReference type="Proteomes" id="UP000050791">
    <property type="component" value="Unassembled WGS sequence"/>
</dbReference>
<dbReference type="WBParaSite" id="SMTH1_97790.1">
    <property type="protein sequence ID" value="SMTH1_97790.1"/>
    <property type="gene ID" value="SMTH1_97790"/>
</dbReference>
<evidence type="ECO:0000313" key="15">
    <source>
        <dbReference type="WBParaSite" id="SMTH1_97790.1"/>
    </source>
</evidence>
<organism evidence="14 15">
    <name type="scientific">Schistosoma mattheei</name>
    <dbReference type="NCBI Taxonomy" id="31246"/>
    <lineage>
        <taxon>Eukaryota</taxon>
        <taxon>Metazoa</taxon>
        <taxon>Spiralia</taxon>
        <taxon>Lophotrochozoa</taxon>
        <taxon>Platyhelminthes</taxon>
        <taxon>Trematoda</taxon>
        <taxon>Digenea</taxon>
        <taxon>Strigeidida</taxon>
        <taxon>Schistosomatoidea</taxon>
        <taxon>Schistosomatidae</taxon>
        <taxon>Schistosoma</taxon>
    </lineage>
</organism>
<dbReference type="Gene3D" id="6.10.250.780">
    <property type="match status" value="1"/>
</dbReference>
<evidence type="ECO:0000256" key="10">
    <source>
        <dbReference type="RuleBase" id="RU000405"/>
    </source>
</evidence>
<dbReference type="InterPro" id="IPR018297">
    <property type="entry name" value="A/G_cyclase_CS"/>
</dbReference>
<dbReference type="PANTHER" id="PTHR11920:SF507">
    <property type="entry name" value="GUANYLATE CYCLASE"/>
    <property type="match status" value="1"/>
</dbReference>
<dbReference type="SMART" id="SM00044">
    <property type="entry name" value="CYCc"/>
    <property type="match status" value="1"/>
</dbReference>
<dbReference type="Pfam" id="PF07714">
    <property type="entry name" value="PK_Tyr_Ser-Thr"/>
    <property type="match status" value="1"/>
</dbReference>
<dbReference type="Gene3D" id="3.30.70.1230">
    <property type="entry name" value="Nucleotide cyclase"/>
    <property type="match status" value="1"/>
</dbReference>
<dbReference type="AlphaFoldDB" id="A0AA85C1R9"/>
<accession>A0AA85C1R9</accession>
<evidence type="ECO:0000256" key="4">
    <source>
        <dbReference type="ARBA" id="ARBA00022741"/>
    </source>
</evidence>
<keyword evidence="2 11" id="KW-0812">Transmembrane</keyword>
<feature type="domain" description="Guanylate cyclase" evidence="13">
    <location>
        <begin position="589"/>
        <end position="783"/>
    </location>
</feature>
<keyword evidence="5 11" id="KW-1133">Transmembrane helix</keyword>
<dbReference type="GO" id="GO:0004383">
    <property type="term" value="F:guanylate cyclase activity"/>
    <property type="evidence" value="ECO:0007669"/>
    <property type="project" value="TreeGrafter"/>
</dbReference>
<feature type="signal peptide" evidence="12">
    <location>
        <begin position="1"/>
        <end position="34"/>
    </location>
</feature>
<dbReference type="SUPFAM" id="SSF55073">
    <property type="entry name" value="Nucleotide cyclase"/>
    <property type="match status" value="1"/>
</dbReference>
<evidence type="ECO:0000256" key="7">
    <source>
        <dbReference type="ARBA" id="ARBA00023170"/>
    </source>
</evidence>
<dbReference type="Gene3D" id="1.10.510.10">
    <property type="entry name" value="Transferase(Phosphotransferase) domain 1"/>
    <property type="match status" value="1"/>
</dbReference>
<keyword evidence="4" id="KW-0547">Nucleotide-binding</keyword>
<feature type="chain" id="PRO_5041702839" description="Guanylate cyclase domain-containing protein" evidence="12">
    <location>
        <begin position="35"/>
        <end position="835"/>
    </location>
</feature>
<dbReference type="GO" id="GO:0000166">
    <property type="term" value="F:nucleotide binding"/>
    <property type="evidence" value="ECO:0007669"/>
    <property type="project" value="UniProtKB-KW"/>
</dbReference>
<reference evidence="15" key="1">
    <citation type="submission" date="2023-11" db="UniProtKB">
        <authorList>
            <consortium name="WormBaseParasite"/>
        </authorList>
    </citation>
    <scope>IDENTIFICATION</scope>
</reference>
<sequence length="835" mass="96057">MLFLITLNKFRWKHVNWMIFVLENILLIIQQSMSQNCNQRIYGLFNGSIISITTNMTGTNVAQLCWLSNENFTYLQPLNDCLDFSVVWITEPPNEWHIDEIVRIRFFVTASPSFYGQAIQFNIFSRNPLLSSIGDVSSFCSATSCKIFQVESTCCIWHMSLFMNRLTSPSEQFPLDVCDFNNFNNKSIPVYYGSSLNSEWSLLVPNVTQPGIYLLLVRILVGRFQSILVKRVTITGPDIYRILQENQSLEVVEIVLIVLACLLLLVIGFILLYYVIRKHKTNKEIEETWVLNPEKICDIDPEDRWIKMFLSRSTNCSLKMIDCVPVAMKEVYVEFTELTSDMQRQLWEVKKMKHNNLVKLIGATFISPVLSLYTEFCDRGSLCYVLRRDSIPLSWSLRIGFLTGLANGLAYLHHCQIVHGRLNSSNCVISDKWTCKITDYGLDNLIWSNDFEKHKTFLDKPENLPYIPPEYRDYKETLFVPAVDIYSFGTIMWETASRSDPSQDDEFVADPMYNHPELPTKRRFETDVKYEVATVPPFEEYNNLMESCWKWLTKFYPKNIGVDEDTILTKEYAKCLESIIEDRTQALRSEQKMADTLLNSMLPKQVVEMLRHGENVPPEAFEQCTIYFSDIVGFTTISSSSTPFEVVEFLNKLYTQFDDIIDRYDVYKVETIGDAYMVASGVPRRNGERHAIAIADMSLDLVNVSHSFVIPHKPEEPLKIRVGLHSGPVCAGVVGLKMPRYCLFGDTVNTASRMESTGEAYKIHCSETTHAILDRLGGFTFEKRGTITVKGKGDMQTWWITGRTRADLAKDCCPLPLNWKKRLKKTEPSNQTENP</sequence>
<keyword evidence="6 11" id="KW-0472">Membrane</keyword>
<dbReference type="Pfam" id="PF00211">
    <property type="entry name" value="Guanylate_cyc"/>
    <property type="match status" value="1"/>
</dbReference>
<dbReference type="GO" id="GO:0004016">
    <property type="term" value="F:adenylate cyclase activity"/>
    <property type="evidence" value="ECO:0007669"/>
    <property type="project" value="TreeGrafter"/>
</dbReference>
<evidence type="ECO:0000256" key="2">
    <source>
        <dbReference type="ARBA" id="ARBA00022692"/>
    </source>
</evidence>
<name>A0AA85C1R9_9TREM</name>
<dbReference type="PROSITE" id="PS00452">
    <property type="entry name" value="GUANYLATE_CYCLASE_1"/>
    <property type="match status" value="1"/>
</dbReference>
<dbReference type="InterPro" id="IPR029787">
    <property type="entry name" value="Nucleotide_cyclase"/>
</dbReference>
<dbReference type="InterPro" id="IPR001245">
    <property type="entry name" value="Ser-Thr/Tyr_kinase_cat_dom"/>
</dbReference>
<dbReference type="GO" id="GO:0001653">
    <property type="term" value="F:peptide receptor activity"/>
    <property type="evidence" value="ECO:0007669"/>
    <property type="project" value="TreeGrafter"/>
</dbReference>
<dbReference type="PANTHER" id="PTHR11920">
    <property type="entry name" value="GUANYLYL CYCLASE"/>
    <property type="match status" value="1"/>
</dbReference>
<keyword evidence="8" id="KW-0325">Glycoprotein</keyword>
<evidence type="ECO:0000259" key="13">
    <source>
        <dbReference type="SMART" id="SM00044"/>
    </source>
</evidence>
<dbReference type="InterPro" id="IPR050401">
    <property type="entry name" value="Cyclic_nucleotide_synthase"/>
</dbReference>
<dbReference type="GO" id="GO:0005886">
    <property type="term" value="C:plasma membrane"/>
    <property type="evidence" value="ECO:0007669"/>
    <property type="project" value="TreeGrafter"/>
</dbReference>
<dbReference type="GO" id="GO:0035556">
    <property type="term" value="P:intracellular signal transduction"/>
    <property type="evidence" value="ECO:0007669"/>
    <property type="project" value="InterPro"/>
</dbReference>
<evidence type="ECO:0000256" key="3">
    <source>
        <dbReference type="ARBA" id="ARBA00022729"/>
    </source>
</evidence>
<keyword evidence="3 12" id="KW-0732">Signal</keyword>
<comment type="similarity">
    <text evidence="10">Belongs to the adenylyl cyclase class-4/guanylyl cyclase family.</text>
</comment>
<evidence type="ECO:0000256" key="9">
    <source>
        <dbReference type="ARBA" id="ARBA00023239"/>
    </source>
</evidence>
<evidence type="ECO:0000313" key="14">
    <source>
        <dbReference type="Proteomes" id="UP000050791"/>
    </source>
</evidence>